<feature type="region of interest" description="Disordered" evidence="4">
    <location>
        <begin position="174"/>
        <end position="298"/>
    </location>
</feature>
<sequence>MAESRPDHHHPQQPSPSQTLPSIAALTNGLPSSNQYSPQNRQPSHLPSRDSGTWPPIHPQMKPVEYMNNPSLQVSTLLNPDDSQSRNSIPNTPTSNRLSQHQHQQQQPSAMLPSINQTFDAGNRGSVDFHHDSRRSSIDSRVIHAGMTDLRLNNNGASPYDSQNGSQVSLAASLRRPNNGNPLSPLSGRNSIRGGTGPRVAPPIVGASRVPGAPDPMASKPTPGHAWAFPDDPIAEESRRESSSEESDRHSISRTNSYAASSIRSSIFSNGEGLPYGQRRFDDDTPTHHHHSMHQQHRISAIQNEANAGSGNYSRTPELRISHKLAERKRRSEMKDLFEELNRAVPTNGGAKASKWEILTKAIEHIKNTQSQERGLVQEVNRLREVSDYYRDAQATIDNLQTEISVMAERLRALEPNNPQIYGAYTSKMSQANAQAYANGQPRQFSLPSMNAGPPPSQHYNAPGTAPQGMQGVEYGNGPRHH</sequence>
<dbReference type="HOGENOM" id="CLU_017046_1_1_1"/>
<feature type="compositionally biased region" description="Polar residues" evidence="4">
    <location>
        <begin position="29"/>
        <end position="45"/>
    </location>
</feature>
<protein>
    <recommendedName>
        <fullName evidence="5">BHLH domain-containing protein</fullName>
    </recommendedName>
</protein>
<evidence type="ECO:0000313" key="6">
    <source>
        <dbReference type="EMBL" id="KEQ80835.1"/>
    </source>
</evidence>
<dbReference type="InterPro" id="IPR011598">
    <property type="entry name" value="bHLH_dom"/>
</dbReference>
<dbReference type="SUPFAM" id="SSF47459">
    <property type="entry name" value="HLH, helix-loop-helix DNA-binding domain"/>
    <property type="match status" value="1"/>
</dbReference>
<dbReference type="EMBL" id="KL584995">
    <property type="protein sequence ID" value="KEQ80835.1"/>
    <property type="molecule type" value="Genomic_DNA"/>
</dbReference>
<evidence type="ECO:0000259" key="5">
    <source>
        <dbReference type="PROSITE" id="PS50888"/>
    </source>
</evidence>
<dbReference type="STRING" id="1043002.A0A074X5P9"/>
<feature type="compositionally biased region" description="Polar residues" evidence="4">
    <location>
        <begin position="255"/>
        <end position="269"/>
    </location>
</feature>
<feature type="domain" description="BHLH" evidence="5">
    <location>
        <begin position="318"/>
        <end position="369"/>
    </location>
</feature>
<dbReference type="GO" id="GO:0003677">
    <property type="term" value="F:DNA binding"/>
    <property type="evidence" value="ECO:0007669"/>
    <property type="project" value="UniProtKB-KW"/>
</dbReference>
<keyword evidence="2" id="KW-0539">Nucleus</keyword>
<keyword evidence="1" id="KW-0238">DNA-binding</keyword>
<keyword evidence="3" id="KW-0175">Coiled coil</keyword>
<evidence type="ECO:0000256" key="4">
    <source>
        <dbReference type="SAM" id="MobiDB-lite"/>
    </source>
</evidence>
<dbReference type="RefSeq" id="XP_029757022.1">
    <property type="nucleotide sequence ID" value="XM_029898647.1"/>
</dbReference>
<dbReference type="PROSITE" id="PS50888">
    <property type="entry name" value="BHLH"/>
    <property type="match status" value="1"/>
</dbReference>
<feature type="region of interest" description="Disordered" evidence="4">
    <location>
        <begin position="442"/>
        <end position="482"/>
    </location>
</feature>
<feature type="compositionally biased region" description="Basic residues" evidence="4">
    <location>
        <begin position="288"/>
        <end position="297"/>
    </location>
</feature>
<evidence type="ECO:0000256" key="2">
    <source>
        <dbReference type="ARBA" id="ARBA00023242"/>
    </source>
</evidence>
<feature type="coiled-coil region" evidence="3">
    <location>
        <begin position="383"/>
        <end position="410"/>
    </location>
</feature>
<feature type="compositionally biased region" description="Polar residues" evidence="4">
    <location>
        <begin position="68"/>
        <end position="99"/>
    </location>
</feature>
<name>A0A074X5P9_AURPU</name>
<proteinExistence type="predicted"/>
<dbReference type="InterPro" id="IPR036638">
    <property type="entry name" value="HLH_DNA-bd_sf"/>
</dbReference>
<evidence type="ECO:0000256" key="1">
    <source>
        <dbReference type="ARBA" id="ARBA00023125"/>
    </source>
</evidence>
<accession>A0A074X5P9</accession>
<organism evidence="6 7">
    <name type="scientific">Aureobasidium pullulans EXF-150</name>
    <dbReference type="NCBI Taxonomy" id="1043002"/>
    <lineage>
        <taxon>Eukaryota</taxon>
        <taxon>Fungi</taxon>
        <taxon>Dikarya</taxon>
        <taxon>Ascomycota</taxon>
        <taxon>Pezizomycotina</taxon>
        <taxon>Dothideomycetes</taxon>
        <taxon>Dothideomycetidae</taxon>
        <taxon>Dothideales</taxon>
        <taxon>Saccotheciaceae</taxon>
        <taxon>Aureobasidium</taxon>
    </lineage>
</organism>
<dbReference type="Pfam" id="PF00010">
    <property type="entry name" value="HLH"/>
    <property type="match status" value="1"/>
</dbReference>
<feature type="compositionally biased region" description="Basic and acidic residues" evidence="4">
    <location>
        <begin position="1"/>
        <end position="10"/>
    </location>
</feature>
<dbReference type="SMART" id="SM00353">
    <property type="entry name" value="HLH"/>
    <property type="match status" value="1"/>
</dbReference>
<dbReference type="GO" id="GO:0090575">
    <property type="term" value="C:RNA polymerase II transcription regulator complex"/>
    <property type="evidence" value="ECO:0007669"/>
    <property type="project" value="TreeGrafter"/>
</dbReference>
<dbReference type="GO" id="GO:0045944">
    <property type="term" value="P:positive regulation of transcription by RNA polymerase II"/>
    <property type="evidence" value="ECO:0007669"/>
    <property type="project" value="TreeGrafter"/>
</dbReference>
<evidence type="ECO:0000313" key="7">
    <source>
        <dbReference type="Proteomes" id="UP000030706"/>
    </source>
</evidence>
<dbReference type="OrthoDB" id="8964853at2759"/>
<feature type="compositionally biased region" description="Basic and acidic residues" evidence="4">
    <location>
        <begin position="127"/>
        <end position="136"/>
    </location>
</feature>
<reference evidence="6 7" key="1">
    <citation type="journal article" date="2014" name="BMC Genomics">
        <title>Genome sequencing of four Aureobasidium pullulans varieties: biotechnological potential, stress tolerance, and description of new species.</title>
        <authorList>
            <person name="Gostin Ar C."/>
            <person name="Ohm R.A."/>
            <person name="Kogej T."/>
            <person name="Sonjak S."/>
            <person name="Turk M."/>
            <person name="Zajc J."/>
            <person name="Zalar P."/>
            <person name="Grube M."/>
            <person name="Sun H."/>
            <person name="Han J."/>
            <person name="Sharma A."/>
            <person name="Chiniquy J."/>
            <person name="Ngan C.Y."/>
            <person name="Lipzen A."/>
            <person name="Barry K."/>
            <person name="Grigoriev I.V."/>
            <person name="Gunde-Cimerman N."/>
        </authorList>
    </citation>
    <scope>NUCLEOTIDE SEQUENCE [LARGE SCALE GENOMIC DNA]</scope>
    <source>
        <strain evidence="6 7">EXF-150</strain>
    </source>
</reference>
<feature type="region of interest" description="Disordered" evidence="4">
    <location>
        <begin position="1"/>
        <end position="136"/>
    </location>
</feature>
<keyword evidence="7" id="KW-1185">Reference proteome</keyword>
<dbReference type="GO" id="GO:0046983">
    <property type="term" value="F:protein dimerization activity"/>
    <property type="evidence" value="ECO:0007669"/>
    <property type="project" value="InterPro"/>
</dbReference>
<feature type="compositionally biased region" description="Basic and acidic residues" evidence="4">
    <location>
        <begin position="236"/>
        <end position="251"/>
    </location>
</feature>
<evidence type="ECO:0000256" key="3">
    <source>
        <dbReference type="SAM" id="Coils"/>
    </source>
</evidence>
<dbReference type="PANTHER" id="PTHR10328:SF15">
    <property type="entry name" value="BHLH TRANSCRIPTION FACTOR"/>
    <property type="match status" value="1"/>
</dbReference>
<gene>
    <name evidence="6" type="ORF">M438DRAFT_103401</name>
</gene>
<dbReference type="PANTHER" id="PTHR10328">
    <property type="entry name" value="PROTEIN MAX MYC-ASSOCIATED FACTOR X"/>
    <property type="match status" value="1"/>
</dbReference>
<dbReference type="GO" id="GO:0003700">
    <property type="term" value="F:DNA-binding transcription factor activity"/>
    <property type="evidence" value="ECO:0007669"/>
    <property type="project" value="TreeGrafter"/>
</dbReference>
<dbReference type="Gene3D" id="4.10.280.10">
    <property type="entry name" value="Helix-loop-helix DNA-binding domain"/>
    <property type="match status" value="1"/>
</dbReference>
<dbReference type="Proteomes" id="UP000030706">
    <property type="component" value="Unassembled WGS sequence"/>
</dbReference>
<feature type="compositionally biased region" description="Polar residues" evidence="4">
    <location>
        <begin position="174"/>
        <end position="190"/>
    </location>
</feature>
<dbReference type="GeneID" id="40740953"/>
<dbReference type="AlphaFoldDB" id="A0A074X5P9"/>